<dbReference type="PANTHER" id="PTHR40055:SF1">
    <property type="entry name" value="TRANSCRIPTIONAL REGULATOR YGIV-RELATED"/>
    <property type="match status" value="1"/>
</dbReference>
<gene>
    <name evidence="5" type="ORF">So717_36330</name>
</gene>
<dbReference type="Gene3D" id="3.20.80.10">
    <property type="entry name" value="Regulatory factor, effector binding domain"/>
    <property type="match status" value="1"/>
</dbReference>
<dbReference type="PROSITE" id="PS00041">
    <property type="entry name" value="HTH_ARAC_FAMILY_1"/>
    <property type="match status" value="1"/>
</dbReference>
<dbReference type="SUPFAM" id="SSF55136">
    <property type="entry name" value="Probable bacterial effector-binding domain"/>
    <property type="match status" value="1"/>
</dbReference>
<dbReference type="InterPro" id="IPR010499">
    <property type="entry name" value="AraC_E-bd"/>
</dbReference>
<dbReference type="EMBL" id="BLIV01000008">
    <property type="protein sequence ID" value="GFE51880.1"/>
    <property type="molecule type" value="Genomic_DNA"/>
</dbReference>
<dbReference type="InterPro" id="IPR018062">
    <property type="entry name" value="HTH_AraC-typ_CS"/>
</dbReference>
<sequence length="310" mass="34587">MALSKTYPIKRQTAVDYHRRVERVIDLIRADPARPVSVRELAAHAPFSKFHFHRVFKAMTGETIAQCIIRLRLEAATQALAYQPKTSLTQIALECGFSGSAHFSKAFRKVYGCTPTQFRKDHPTGFRMRRIGKDRDETAPYVEDMNVTVDIRPVPERTLASLRLVGPYTHTGISSTYAELGQWYSSAVGETLPNEAISITWSDPTLAEQETLRLDACYEVPEGTAVSGRVALRKLGGGRTACVDASLAVSDMHLIAGLWDWLFARWLPQSGAALADEPSYEIYRRTEDQTGFDVTLCLPLIDPNADLDHD</sequence>
<dbReference type="Proteomes" id="UP000436522">
    <property type="component" value="Unassembled WGS sequence"/>
</dbReference>
<evidence type="ECO:0000256" key="2">
    <source>
        <dbReference type="ARBA" id="ARBA00023125"/>
    </source>
</evidence>
<evidence type="ECO:0000313" key="5">
    <source>
        <dbReference type="EMBL" id="GFE51880.1"/>
    </source>
</evidence>
<dbReference type="InterPro" id="IPR029442">
    <property type="entry name" value="GyrI-like"/>
</dbReference>
<dbReference type="SMART" id="SM00871">
    <property type="entry name" value="AraC_E_bind"/>
    <property type="match status" value="1"/>
</dbReference>
<evidence type="ECO:0000256" key="1">
    <source>
        <dbReference type="ARBA" id="ARBA00023015"/>
    </source>
</evidence>
<name>A0A640VWY2_9RHOB</name>
<dbReference type="RefSeq" id="WP_159980055.1">
    <property type="nucleotide sequence ID" value="NZ_BLIV01000008.1"/>
</dbReference>
<dbReference type="PANTHER" id="PTHR40055">
    <property type="entry name" value="TRANSCRIPTIONAL REGULATOR YGIV-RELATED"/>
    <property type="match status" value="1"/>
</dbReference>
<dbReference type="SMART" id="SM00342">
    <property type="entry name" value="HTH_ARAC"/>
    <property type="match status" value="1"/>
</dbReference>
<keyword evidence="6" id="KW-1185">Reference proteome</keyword>
<dbReference type="Gene3D" id="1.10.10.60">
    <property type="entry name" value="Homeodomain-like"/>
    <property type="match status" value="2"/>
</dbReference>
<accession>A0A640VWY2</accession>
<keyword evidence="2" id="KW-0238">DNA-binding</keyword>
<organism evidence="5 6">
    <name type="scientific">Roseobacter cerasinus</name>
    <dbReference type="NCBI Taxonomy" id="2602289"/>
    <lineage>
        <taxon>Bacteria</taxon>
        <taxon>Pseudomonadati</taxon>
        <taxon>Pseudomonadota</taxon>
        <taxon>Alphaproteobacteria</taxon>
        <taxon>Rhodobacterales</taxon>
        <taxon>Roseobacteraceae</taxon>
        <taxon>Roseobacter</taxon>
    </lineage>
</organism>
<dbReference type="InterPro" id="IPR009057">
    <property type="entry name" value="Homeodomain-like_sf"/>
</dbReference>
<dbReference type="InterPro" id="IPR020449">
    <property type="entry name" value="Tscrpt_reg_AraC-type_HTH"/>
</dbReference>
<dbReference type="GO" id="GO:0003700">
    <property type="term" value="F:DNA-binding transcription factor activity"/>
    <property type="evidence" value="ECO:0007669"/>
    <property type="project" value="InterPro"/>
</dbReference>
<dbReference type="OrthoDB" id="9816011at2"/>
<evidence type="ECO:0000256" key="3">
    <source>
        <dbReference type="ARBA" id="ARBA00023163"/>
    </source>
</evidence>
<dbReference type="Pfam" id="PF06445">
    <property type="entry name" value="GyrI-like"/>
    <property type="match status" value="1"/>
</dbReference>
<dbReference type="InterPro" id="IPR011256">
    <property type="entry name" value="Reg_factor_effector_dom_sf"/>
</dbReference>
<keyword evidence="3" id="KW-0804">Transcription</keyword>
<dbReference type="Pfam" id="PF12833">
    <property type="entry name" value="HTH_18"/>
    <property type="match status" value="1"/>
</dbReference>
<evidence type="ECO:0000259" key="4">
    <source>
        <dbReference type="PROSITE" id="PS01124"/>
    </source>
</evidence>
<dbReference type="InterPro" id="IPR018060">
    <property type="entry name" value="HTH_AraC"/>
</dbReference>
<dbReference type="PRINTS" id="PR00032">
    <property type="entry name" value="HTHARAC"/>
</dbReference>
<dbReference type="GO" id="GO:0043565">
    <property type="term" value="F:sequence-specific DNA binding"/>
    <property type="evidence" value="ECO:0007669"/>
    <property type="project" value="InterPro"/>
</dbReference>
<reference evidence="5 6" key="1">
    <citation type="submission" date="2019-12" db="EMBL/GenBank/DDBJ databases">
        <title>Roseobacter cerasinus sp. nov., isolated from seawater around aquaculture.</title>
        <authorList>
            <person name="Muramatsu S."/>
            <person name="Takabe Y."/>
            <person name="Mori K."/>
            <person name="Takaichi S."/>
            <person name="Hanada S."/>
        </authorList>
    </citation>
    <scope>NUCLEOTIDE SEQUENCE [LARGE SCALE GENOMIC DNA]</scope>
    <source>
        <strain evidence="5 6">AI77</strain>
    </source>
</reference>
<protein>
    <submittedName>
        <fullName evidence="5">AraC family transcriptional regulator</fullName>
    </submittedName>
</protein>
<proteinExistence type="predicted"/>
<dbReference type="SUPFAM" id="SSF46689">
    <property type="entry name" value="Homeodomain-like"/>
    <property type="match status" value="2"/>
</dbReference>
<dbReference type="InterPro" id="IPR050908">
    <property type="entry name" value="SmbC-like"/>
</dbReference>
<dbReference type="PROSITE" id="PS01124">
    <property type="entry name" value="HTH_ARAC_FAMILY_2"/>
    <property type="match status" value="1"/>
</dbReference>
<keyword evidence="1" id="KW-0805">Transcription regulation</keyword>
<dbReference type="AlphaFoldDB" id="A0A640VWY2"/>
<feature type="domain" description="HTH araC/xylS-type" evidence="4">
    <location>
        <begin position="22"/>
        <end position="121"/>
    </location>
</feature>
<evidence type="ECO:0000313" key="6">
    <source>
        <dbReference type="Proteomes" id="UP000436522"/>
    </source>
</evidence>
<comment type="caution">
    <text evidence="5">The sequence shown here is derived from an EMBL/GenBank/DDBJ whole genome shotgun (WGS) entry which is preliminary data.</text>
</comment>